<name>A0AAV1KX26_9NEOP</name>
<organism evidence="2 3">
    <name type="scientific">Parnassius mnemosyne</name>
    <name type="common">clouded apollo</name>
    <dbReference type="NCBI Taxonomy" id="213953"/>
    <lineage>
        <taxon>Eukaryota</taxon>
        <taxon>Metazoa</taxon>
        <taxon>Ecdysozoa</taxon>
        <taxon>Arthropoda</taxon>
        <taxon>Hexapoda</taxon>
        <taxon>Insecta</taxon>
        <taxon>Pterygota</taxon>
        <taxon>Neoptera</taxon>
        <taxon>Endopterygota</taxon>
        <taxon>Lepidoptera</taxon>
        <taxon>Glossata</taxon>
        <taxon>Ditrysia</taxon>
        <taxon>Papilionoidea</taxon>
        <taxon>Papilionidae</taxon>
        <taxon>Parnassiinae</taxon>
        <taxon>Parnassini</taxon>
        <taxon>Parnassius</taxon>
        <taxon>Driopa</taxon>
    </lineage>
</organism>
<keyword evidence="3" id="KW-1185">Reference proteome</keyword>
<dbReference type="InterPro" id="IPR057191">
    <property type="entry name" value="DUF7869"/>
</dbReference>
<feature type="domain" description="DUF7869" evidence="1">
    <location>
        <begin position="501"/>
        <end position="606"/>
    </location>
</feature>
<dbReference type="Pfam" id="PF25273">
    <property type="entry name" value="DUF7869"/>
    <property type="match status" value="1"/>
</dbReference>
<sequence length="720" mass="83275">MNRQMQFYRSKKIVAAAKNNNINCDSETEKRLPANNGLIKFKALYTSSSQNNTAINPKTLSVIDPEELITFSDLDDSVEDPDFELPESVKDTSSDTDFTFRDFLGSCISQSAAESLHQNRQPEIHFVAAYPGPVFTYNEHDNLSNTSTTQNANPQYVNATEPNVVKPNKNKIKHPMIVNSCDGKCKRQCAKFSVESRKEIWDKYWERNFVSRRNFLNKCITICSIKRRKVQISNSNNSFSKNESRYFSLPNKDNELIPVCRNFFLATLGYKTDGVITELSKSIKKGILNASASKENRGGNLRKVDGSIITEHIMSFQPTVSHYRRHNAPFTKYLPRHLTLQQMYKDFKQKNPNFKCGVELYRQNIKKLKISFHMPKGDSCVECSMYEQELKNYSDVNSMPEKIRTKYENHKFKADSALQRYRLDGSSKNSNRVKYLSMDLQKVIILPEMPEIKDAFFMSRLVTFNLTFAPIEKKSSDFAICVLWHEAQAGREASDIMNAIYAFIQANRDMEHLYIWADNCTAQNKNWTLYTAMIIIVNNSLNNLKSVTISYLTKGHTHMSADAVHGNIEMKMRRQRNIYDFQDFKDTVMQSRRNIKPIEINCRYEWPKKKRVARLNEPLKQFNLNSVVQVEFSAGSRNLFYKTRFDEPLQELDFLVKKFNCTELPKSLDTPRGIKQNKKEEIINKLVCLMPESRKSFWNNLPVNDSSADLTNDGQMSAVE</sequence>
<proteinExistence type="predicted"/>
<dbReference type="PANTHER" id="PTHR10773:SF19">
    <property type="match status" value="1"/>
</dbReference>
<dbReference type="AlphaFoldDB" id="A0AAV1KX26"/>
<evidence type="ECO:0000313" key="2">
    <source>
        <dbReference type="EMBL" id="CAK1587219.1"/>
    </source>
</evidence>
<protein>
    <recommendedName>
        <fullName evidence="1">DUF7869 domain-containing protein</fullName>
    </recommendedName>
</protein>
<dbReference type="Proteomes" id="UP001314205">
    <property type="component" value="Unassembled WGS sequence"/>
</dbReference>
<comment type="caution">
    <text evidence="2">The sequence shown here is derived from an EMBL/GenBank/DDBJ whole genome shotgun (WGS) entry which is preliminary data.</text>
</comment>
<evidence type="ECO:0000259" key="1">
    <source>
        <dbReference type="Pfam" id="PF25273"/>
    </source>
</evidence>
<gene>
    <name evidence="2" type="ORF">PARMNEM_LOCUS8075</name>
</gene>
<evidence type="ECO:0000313" key="3">
    <source>
        <dbReference type="Proteomes" id="UP001314205"/>
    </source>
</evidence>
<accession>A0AAV1KX26</accession>
<dbReference type="EMBL" id="CAVLGL010000081">
    <property type="protein sequence ID" value="CAK1587219.1"/>
    <property type="molecule type" value="Genomic_DNA"/>
</dbReference>
<dbReference type="PANTHER" id="PTHR10773">
    <property type="entry name" value="DNA-DIRECTED RNA POLYMERASES I, II, AND III SUBUNIT RPABC2"/>
    <property type="match status" value="1"/>
</dbReference>
<reference evidence="2 3" key="1">
    <citation type="submission" date="2023-11" db="EMBL/GenBank/DDBJ databases">
        <authorList>
            <person name="Hedman E."/>
            <person name="Englund M."/>
            <person name="Stromberg M."/>
            <person name="Nyberg Akerstrom W."/>
            <person name="Nylinder S."/>
            <person name="Jareborg N."/>
            <person name="Kallberg Y."/>
            <person name="Kronander E."/>
        </authorList>
    </citation>
    <scope>NUCLEOTIDE SEQUENCE [LARGE SCALE GENOMIC DNA]</scope>
</reference>